<name>A0A9P9INM8_9HYPO</name>
<sequence>MEAGHIQDLQQSMECTKSFLIAAISLTHFASSVSSDERIERLLLDLREYTENQFKGLHELKKTIDLSKRPFCLSLESQESTLPQSPEALPIKASSKRSASFFTSRNMSWTSFFSFRSKPKVSLNETRSIKNEPPLSTPTYDTSLLVGSSNSPRSSVDTINSNILLATIMNNDTEENSADGEDSAVREEKFMVSSEEDMLFDGPVGIMTNQTVDDADTEHTSAIIRAEDRVQGFPDEREAPSIDHAHTSPEVIIECPSQAPHTTAPSDSEPIHESTVEDTHQAPALDISATNFMAFYESAEAERSFFCVTHCSVEEDRGVLYLEEPCVPSRYCKHVTVEGFSRDVVSGQSPCKLSLATIHHDNAPESILDSASKVPRHILATTRDYQDNGTCLYTLVSREHSDHVECALPAKLQASVEESEPISVKLNNDTERPVSIEPDDNVESRNQDWPSDSDQIQMSDEEIWGGDEFPSKPAPEDDTYAFQILSKILNGNSFDGGYVVGLETLLQILQLGNKYNIGDIHFQWVKLWVESLRYKIPGYFNQEAVAWLWIFWKLQMGPAFKALSGVMQQQARHPIDQDESLYQYLLPRHIIDQIEGRRLLALRAVKMLFDSGIDSSREAYKEARTASTNNESREVAIYPSLFMDWYLSKESKTLFGSKSGDDGELTFEGVSFARVCCHIESMKDFPESIDHVEIAKLRKPDVAYGLKVGLINLIFPPEPIMHQVFGGVGAPREIVTNVSAHGRGLSIDLIQEGMETAHRSFINKALDLTERLEKDKWGVDLFVIDHD</sequence>
<reference evidence="2" key="1">
    <citation type="journal article" date="2021" name="Nat. Commun.">
        <title>Genetic determinants of endophytism in the Arabidopsis root mycobiome.</title>
        <authorList>
            <person name="Mesny F."/>
            <person name="Miyauchi S."/>
            <person name="Thiergart T."/>
            <person name="Pickel B."/>
            <person name="Atanasova L."/>
            <person name="Karlsson M."/>
            <person name="Huettel B."/>
            <person name="Barry K.W."/>
            <person name="Haridas S."/>
            <person name="Chen C."/>
            <person name="Bauer D."/>
            <person name="Andreopoulos W."/>
            <person name="Pangilinan J."/>
            <person name="LaButti K."/>
            <person name="Riley R."/>
            <person name="Lipzen A."/>
            <person name="Clum A."/>
            <person name="Drula E."/>
            <person name="Henrissat B."/>
            <person name="Kohler A."/>
            <person name="Grigoriev I.V."/>
            <person name="Martin F.M."/>
            <person name="Hacquard S."/>
        </authorList>
    </citation>
    <scope>NUCLEOTIDE SEQUENCE</scope>
    <source>
        <strain evidence="2">MPI-CAGE-AT-0147</strain>
    </source>
</reference>
<feature type="region of interest" description="Disordered" evidence="1">
    <location>
        <begin position="431"/>
        <end position="454"/>
    </location>
</feature>
<accession>A0A9P9INM8</accession>
<evidence type="ECO:0000256" key="1">
    <source>
        <dbReference type="SAM" id="MobiDB-lite"/>
    </source>
</evidence>
<evidence type="ECO:0000313" key="3">
    <source>
        <dbReference type="Proteomes" id="UP000738349"/>
    </source>
</evidence>
<dbReference type="OrthoDB" id="5095686at2759"/>
<dbReference type="AlphaFoldDB" id="A0A9P9INM8"/>
<proteinExistence type="predicted"/>
<keyword evidence="3" id="KW-1185">Reference proteome</keyword>
<gene>
    <name evidence="2" type="ORF">EDB81DRAFT_808934</name>
</gene>
<evidence type="ECO:0000313" key="2">
    <source>
        <dbReference type="EMBL" id="KAH7129243.1"/>
    </source>
</evidence>
<dbReference type="Proteomes" id="UP000738349">
    <property type="component" value="Unassembled WGS sequence"/>
</dbReference>
<comment type="caution">
    <text evidence="2">The sequence shown here is derived from an EMBL/GenBank/DDBJ whole genome shotgun (WGS) entry which is preliminary data.</text>
</comment>
<organism evidence="2 3">
    <name type="scientific">Dactylonectria macrodidyma</name>
    <dbReference type="NCBI Taxonomy" id="307937"/>
    <lineage>
        <taxon>Eukaryota</taxon>
        <taxon>Fungi</taxon>
        <taxon>Dikarya</taxon>
        <taxon>Ascomycota</taxon>
        <taxon>Pezizomycotina</taxon>
        <taxon>Sordariomycetes</taxon>
        <taxon>Hypocreomycetidae</taxon>
        <taxon>Hypocreales</taxon>
        <taxon>Nectriaceae</taxon>
        <taxon>Dactylonectria</taxon>
    </lineage>
</organism>
<protein>
    <submittedName>
        <fullName evidence="2">Uncharacterized protein</fullName>
    </submittedName>
</protein>
<dbReference type="EMBL" id="JAGMUV010000018">
    <property type="protein sequence ID" value="KAH7129243.1"/>
    <property type="molecule type" value="Genomic_DNA"/>
</dbReference>